<feature type="transmembrane region" description="Helical" evidence="1">
    <location>
        <begin position="25"/>
        <end position="43"/>
    </location>
</feature>
<dbReference type="Pfam" id="PF02517">
    <property type="entry name" value="Rce1-like"/>
    <property type="match status" value="1"/>
</dbReference>
<dbReference type="GO" id="GO:0080120">
    <property type="term" value="P:CAAX-box protein maturation"/>
    <property type="evidence" value="ECO:0007669"/>
    <property type="project" value="UniProtKB-ARBA"/>
</dbReference>
<dbReference type="GO" id="GO:0004175">
    <property type="term" value="F:endopeptidase activity"/>
    <property type="evidence" value="ECO:0007669"/>
    <property type="project" value="UniProtKB-ARBA"/>
</dbReference>
<keyword evidence="1" id="KW-0812">Transmembrane</keyword>
<evidence type="ECO:0000256" key="1">
    <source>
        <dbReference type="SAM" id="Phobius"/>
    </source>
</evidence>
<dbReference type="EMBL" id="CP009048">
    <property type="protein sequence ID" value="AIL60835.1"/>
    <property type="molecule type" value="Genomic_DNA"/>
</dbReference>
<sequence length="258" mass="27843">MPVSQWIGLALLGFAYVFSLVNGSLGLLALPSLIALLCAGLLVSRSPHWQQLSGHALFVLLAFGLALHWLPGFHGAKVIDKVVFSNGAVPFSMYLNLDKPLIGLWLLLACPWVLTMGGKRLLPSLVTTLPAVIAACLGGAWLLGMIAWAPKWPEQAWLWVLNNLLLVSLTEELLFRGYIQGGLQRLLKNQHLALFLAAGLFGLAHLGAGWQWVLLASLAGIGYGLAYRYGGLIAAILCHFGLNLAHFAGFTYPMLIPS</sequence>
<keyword evidence="1" id="KW-0472">Membrane</keyword>
<feature type="transmembrane region" description="Helical" evidence="1">
    <location>
        <begin position="191"/>
        <end position="212"/>
    </location>
</feature>
<evidence type="ECO:0000313" key="3">
    <source>
        <dbReference type="EMBL" id="AIL60835.1"/>
    </source>
</evidence>
<dbReference type="AlphaFoldDB" id="A0A077F908"/>
<evidence type="ECO:0000259" key="2">
    <source>
        <dbReference type="Pfam" id="PF02517"/>
    </source>
</evidence>
<protein>
    <submittedName>
        <fullName evidence="3">CAAX amino terminal protease</fullName>
    </submittedName>
</protein>
<dbReference type="HOGENOM" id="CLU_055401_0_0_6"/>
<feature type="transmembrane region" description="Helical" evidence="1">
    <location>
        <begin position="93"/>
        <end position="114"/>
    </location>
</feature>
<feature type="transmembrane region" description="Helical" evidence="1">
    <location>
        <begin position="232"/>
        <end position="255"/>
    </location>
</feature>
<feature type="transmembrane region" description="Helical" evidence="1">
    <location>
        <begin position="55"/>
        <end position="73"/>
    </location>
</feature>
<dbReference type="InterPro" id="IPR003675">
    <property type="entry name" value="Rce1/LyrA-like_dom"/>
</dbReference>
<evidence type="ECO:0000313" key="4">
    <source>
        <dbReference type="Proteomes" id="UP000028931"/>
    </source>
</evidence>
<gene>
    <name evidence="3" type="ORF">PSAKL28_16100</name>
</gene>
<dbReference type="Proteomes" id="UP000028931">
    <property type="component" value="Chromosome"/>
</dbReference>
<dbReference type="OrthoDB" id="5322702at2"/>
<organism evidence="3 4">
    <name type="scientific">Pseudomonas alkylphenolica</name>
    <dbReference type="NCBI Taxonomy" id="237609"/>
    <lineage>
        <taxon>Bacteria</taxon>
        <taxon>Pseudomonadati</taxon>
        <taxon>Pseudomonadota</taxon>
        <taxon>Gammaproteobacteria</taxon>
        <taxon>Pseudomonadales</taxon>
        <taxon>Pseudomonadaceae</taxon>
        <taxon>Pseudomonas</taxon>
    </lineage>
</organism>
<dbReference type="KEGG" id="palk:PSAKL28_16100"/>
<accession>A0A077F908</accession>
<keyword evidence="3" id="KW-0378">Hydrolase</keyword>
<feature type="transmembrane region" description="Helical" evidence="1">
    <location>
        <begin position="156"/>
        <end position="179"/>
    </location>
</feature>
<feature type="domain" description="CAAX prenyl protease 2/Lysostaphin resistance protein A-like" evidence="2">
    <location>
        <begin position="155"/>
        <end position="244"/>
    </location>
</feature>
<dbReference type="eggNOG" id="COG1266">
    <property type="taxonomic scope" value="Bacteria"/>
</dbReference>
<proteinExistence type="predicted"/>
<feature type="transmembrane region" description="Helical" evidence="1">
    <location>
        <begin position="126"/>
        <end position="150"/>
    </location>
</feature>
<dbReference type="RefSeq" id="WP_038608842.1">
    <property type="nucleotide sequence ID" value="NZ_CP009048.1"/>
</dbReference>
<keyword evidence="3" id="KW-0645">Protease</keyword>
<name>A0A077F908_9PSED</name>
<keyword evidence="1" id="KW-1133">Transmembrane helix</keyword>
<dbReference type="GO" id="GO:0006508">
    <property type="term" value="P:proteolysis"/>
    <property type="evidence" value="ECO:0007669"/>
    <property type="project" value="UniProtKB-KW"/>
</dbReference>
<reference evidence="3 4" key="1">
    <citation type="submission" date="2014-07" db="EMBL/GenBank/DDBJ databases">
        <authorList>
            <person name="Lee K."/>
            <person name="Lim J.Y."/>
            <person name="Hwang I."/>
        </authorList>
    </citation>
    <scope>NUCLEOTIDE SEQUENCE [LARGE SCALE GENOMIC DNA]</scope>
    <source>
        <strain evidence="3 4">KL28</strain>
    </source>
</reference>